<comment type="function">
    <text evidence="6">Regulatory protein of the TOL plasmid xyl operons. XylS activates the xylXYZLTEGFJQKIH operon required for the degradation of toluene, m-xylene and p-xylene.</text>
</comment>
<dbReference type="PANTHER" id="PTHR46796:SF11">
    <property type="entry name" value="TRANSCRIPTIONAL REGULATOR-RELATED"/>
    <property type="match status" value="1"/>
</dbReference>
<dbReference type="GO" id="GO:0043565">
    <property type="term" value="F:sequence-specific DNA binding"/>
    <property type="evidence" value="ECO:0007669"/>
    <property type="project" value="InterPro"/>
</dbReference>
<dbReference type="KEGG" id="pdw:BV82_2965"/>
<dbReference type="InterPro" id="IPR003313">
    <property type="entry name" value="AraC-bd"/>
</dbReference>
<keyword evidence="2" id="KW-0805">Transcription regulation</keyword>
<evidence type="ECO:0000256" key="4">
    <source>
        <dbReference type="ARBA" id="ARBA00023159"/>
    </source>
</evidence>
<evidence type="ECO:0000256" key="6">
    <source>
        <dbReference type="ARBA" id="ARBA00037345"/>
    </source>
</evidence>
<keyword evidence="3" id="KW-0238">DNA-binding</keyword>
<dbReference type="SUPFAM" id="SSF46689">
    <property type="entry name" value="Homeodomain-like"/>
    <property type="match status" value="2"/>
</dbReference>
<dbReference type="Gene3D" id="1.10.10.60">
    <property type="entry name" value="Homeodomain-like"/>
    <property type="match status" value="1"/>
</dbReference>
<keyword evidence="9" id="KW-1185">Reference proteome</keyword>
<keyword evidence="5" id="KW-0804">Transcription</keyword>
<dbReference type="EMBL" id="CP071706">
    <property type="protein sequence ID" value="KDN99185.2"/>
    <property type="molecule type" value="Genomic_DNA"/>
</dbReference>
<dbReference type="InterPro" id="IPR037923">
    <property type="entry name" value="HTH-like"/>
</dbReference>
<dbReference type="Proteomes" id="UP000027121">
    <property type="component" value="Chromosome"/>
</dbReference>
<comment type="subcellular location">
    <subcellularLocation>
        <location evidence="1">Cytoplasm</location>
    </subcellularLocation>
</comment>
<organism evidence="8 9">
    <name type="scientific">Pseudomonas donghuensis</name>
    <dbReference type="NCBI Taxonomy" id="1163398"/>
    <lineage>
        <taxon>Bacteria</taxon>
        <taxon>Pseudomonadati</taxon>
        <taxon>Pseudomonadota</taxon>
        <taxon>Gammaproteobacteria</taxon>
        <taxon>Pseudomonadales</taxon>
        <taxon>Pseudomonadaceae</taxon>
        <taxon>Pseudomonas</taxon>
    </lineage>
</organism>
<evidence type="ECO:0000256" key="3">
    <source>
        <dbReference type="ARBA" id="ARBA00023125"/>
    </source>
</evidence>
<dbReference type="GeneID" id="98283407"/>
<accession>A0AAP0XAI6</accession>
<evidence type="ECO:0000256" key="5">
    <source>
        <dbReference type="ARBA" id="ARBA00023163"/>
    </source>
</evidence>
<dbReference type="GO" id="GO:0009893">
    <property type="term" value="P:positive regulation of metabolic process"/>
    <property type="evidence" value="ECO:0007669"/>
    <property type="project" value="UniProtKB-ARBA"/>
</dbReference>
<dbReference type="PROSITE" id="PS01124">
    <property type="entry name" value="HTH_ARAC_FAMILY_2"/>
    <property type="match status" value="1"/>
</dbReference>
<keyword evidence="4" id="KW-0010">Activator</keyword>
<evidence type="ECO:0000259" key="7">
    <source>
        <dbReference type="PROSITE" id="PS01124"/>
    </source>
</evidence>
<dbReference type="GO" id="GO:0003700">
    <property type="term" value="F:DNA-binding transcription factor activity"/>
    <property type="evidence" value="ECO:0007669"/>
    <property type="project" value="InterPro"/>
</dbReference>
<dbReference type="InterPro" id="IPR009057">
    <property type="entry name" value="Homeodomain-like_sf"/>
</dbReference>
<proteinExistence type="predicted"/>
<evidence type="ECO:0000313" key="9">
    <source>
        <dbReference type="Proteomes" id="UP000027121"/>
    </source>
</evidence>
<dbReference type="SMART" id="SM00342">
    <property type="entry name" value="HTH_ARAC"/>
    <property type="match status" value="1"/>
</dbReference>
<reference evidence="8 9" key="1">
    <citation type="journal article" date="2014" name="Genome Announc.">
        <title>Genome Sequence of Pseudomonas sp. Strain P482, a Tomato Rhizosphere Isolate with Broad-Spectrum Antimicrobial Activity.</title>
        <authorList>
            <person name="Krzyzanowska D.M."/>
            <person name="Ossowicki A."/>
            <person name="Jafra S."/>
        </authorList>
    </citation>
    <scope>NUCLEOTIDE SEQUENCE [LARGE SCALE GENOMIC DNA]</scope>
    <source>
        <strain evidence="8 9">P482</strain>
    </source>
</reference>
<dbReference type="RefSeq" id="WP_036995635.1">
    <property type="nucleotide sequence ID" value="NZ_CATKPL010000056.1"/>
</dbReference>
<dbReference type="InterPro" id="IPR050204">
    <property type="entry name" value="AraC_XylS_family_regulators"/>
</dbReference>
<evidence type="ECO:0000256" key="1">
    <source>
        <dbReference type="ARBA" id="ARBA00004496"/>
    </source>
</evidence>
<evidence type="ECO:0000256" key="2">
    <source>
        <dbReference type="ARBA" id="ARBA00023015"/>
    </source>
</evidence>
<name>A0AAP0XAI6_9PSED</name>
<dbReference type="Pfam" id="PF12833">
    <property type="entry name" value="HTH_18"/>
    <property type="match status" value="1"/>
</dbReference>
<dbReference type="AlphaFoldDB" id="A0AAP0XAI6"/>
<dbReference type="InterPro" id="IPR018062">
    <property type="entry name" value="HTH_AraC-typ_CS"/>
</dbReference>
<evidence type="ECO:0000313" key="8">
    <source>
        <dbReference type="EMBL" id="KDN99185.2"/>
    </source>
</evidence>
<dbReference type="Pfam" id="PF02311">
    <property type="entry name" value="AraC_binding"/>
    <property type="match status" value="1"/>
</dbReference>
<reference evidence="8 9" key="2">
    <citation type="journal article" date="2016" name="Front. Microbiol.">
        <title>When Genome-Based Approach Meets the 'Old but Good': Revealing Genes Involved in the Antibacterial Activity of Pseudomonas sp. P482 against Soft Rot Pathogens.</title>
        <authorList>
            <person name="Krzyzanowska D.M."/>
            <person name="Ossowicki A."/>
            <person name="Rajewska M."/>
            <person name="Maciag T."/>
            <person name="Jablonska M."/>
            <person name="Obuchowski M."/>
            <person name="Heeb S."/>
            <person name="Jafra S."/>
        </authorList>
    </citation>
    <scope>NUCLEOTIDE SEQUENCE [LARGE SCALE GENOMIC DNA]</scope>
    <source>
        <strain evidence="8 9">P482</strain>
    </source>
</reference>
<sequence length="269" mass="30231">MDSVVHQAPGHPGVRLIDARYQQFAFPRHFHLEYHIGLIVTGQQRYAAGGTRQLAGAGDILLMAPEHVHDGASADDQGYSIRILTLDPAWLAEVSRDLSDGRQGLPSLNALQLRHPQLQQLLDGLHRQRDPLAFQSQLWEALALLLGLGSTLKVGEHGQGFDPLRWRQLRDWLESRLDLPPSLEEMAAFTGLSPWQLLRRFRNHCGLPPQQWLTQLRLERALPRVLAGQPLSAIALDLGFYDQAHFSRLFRRTYGAPPRGLAQGKAPRQ</sequence>
<dbReference type="PROSITE" id="PS00041">
    <property type="entry name" value="HTH_ARAC_FAMILY_1"/>
    <property type="match status" value="1"/>
</dbReference>
<dbReference type="PANTHER" id="PTHR46796">
    <property type="entry name" value="HTH-TYPE TRANSCRIPTIONAL ACTIVATOR RHAS-RELATED"/>
    <property type="match status" value="1"/>
</dbReference>
<gene>
    <name evidence="8" type="ORF">BV82_2965</name>
</gene>
<protein>
    <submittedName>
        <fullName evidence="8">AraC family transcriptional regulator</fullName>
    </submittedName>
</protein>
<dbReference type="SUPFAM" id="SSF51215">
    <property type="entry name" value="Regulatory protein AraC"/>
    <property type="match status" value="1"/>
</dbReference>
<dbReference type="GO" id="GO:0005737">
    <property type="term" value="C:cytoplasm"/>
    <property type="evidence" value="ECO:0007669"/>
    <property type="project" value="UniProtKB-SubCell"/>
</dbReference>
<feature type="domain" description="HTH araC/xylS-type" evidence="7">
    <location>
        <begin position="167"/>
        <end position="264"/>
    </location>
</feature>
<dbReference type="InterPro" id="IPR018060">
    <property type="entry name" value="HTH_AraC"/>
</dbReference>